<feature type="domain" description="F-box" evidence="1">
    <location>
        <begin position="2"/>
        <end position="46"/>
    </location>
</feature>
<organism evidence="2 3">
    <name type="scientific">Gigaspora margarita</name>
    <dbReference type="NCBI Taxonomy" id="4874"/>
    <lineage>
        <taxon>Eukaryota</taxon>
        <taxon>Fungi</taxon>
        <taxon>Fungi incertae sedis</taxon>
        <taxon>Mucoromycota</taxon>
        <taxon>Glomeromycotina</taxon>
        <taxon>Glomeromycetes</taxon>
        <taxon>Diversisporales</taxon>
        <taxon>Gigasporaceae</taxon>
        <taxon>Gigaspora</taxon>
    </lineage>
</organism>
<dbReference type="AlphaFoldDB" id="A0A8H4B0B7"/>
<dbReference type="Proteomes" id="UP000439903">
    <property type="component" value="Unassembled WGS sequence"/>
</dbReference>
<dbReference type="EMBL" id="WTPW01000086">
    <property type="protein sequence ID" value="KAF0550246.1"/>
    <property type="molecule type" value="Genomic_DNA"/>
</dbReference>
<dbReference type="SUPFAM" id="SSF81383">
    <property type="entry name" value="F-box domain"/>
    <property type="match status" value="1"/>
</dbReference>
<dbReference type="CDD" id="cd09917">
    <property type="entry name" value="F-box_SF"/>
    <property type="match status" value="1"/>
</dbReference>
<dbReference type="InterPro" id="IPR001810">
    <property type="entry name" value="F-box_dom"/>
</dbReference>
<accession>A0A8H4B0B7</accession>
<gene>
    <name evidence="2" type="ORF">F8M41_024672</name>
</gene>
<dbReference type="InterPro" id="IPR036047">
    <property type="entry name" value="F-box-like_dom_sf"/>
</dbReference>
<evidence type="ECO:0000259" key="1">
    <source>
        <dbReference type="Pfam" id="PF12937"/>
    </source>
</evidence>
<evidence type="ECO:0000313" key="3">
    <source>
        <dbReference type="Proteomes" id="UP000439903"/>
    </source>
</evidence>
<sequence>MTKLPTECFLKIFNNFRNDYKNLFSFLLVNRHWCRIIVPILWNEPTIYIRDRRLIKIYLLSLNAEERALITSLKIIVRKYPKPLFEYTSYTRNVGYKLTDGIKDWIYYEKYGANKSKNSILIREVIKDEDELVDTIECSLVAMFLRTSKKLRNLTFSGKINEMIFERLYR</sequence>
<reference evidence="2 3" key="1">
    <citation type="journal article" date="2019" name="Environ. Microbiol.">
        <title>At the nexus of three kingdoms: the genome of the mycorrhizal fungus Gigaspora margarita provides insights into plant, endobacterial and fungal interactions.</title>
        <authorList>
            <person name="Venice F."/>
            <person name="Ghignone S."/>
            <person name="Salvioli di Fossalunga A."/>
            <person name="Amselem J."/>
            <person name="Novero M."/>
            <person name="Xianan X."/>
            <person name="Sedzielewska Toro K."/>
            <person name="Morin E."/>
            <person name="Lipzen A."/>
            <person name="Grigoriev I.V."/>
            <person name="Henrissat B."/>
            <person name="Martin F.M."/>
            <person name="Bonfante P."/>
        </authorList>
    </citation>
    <scope>NUCLEOTIDE SEQUENCE [LARGE SCALE GENOMIC DNA]</scope>
    <source>
        <strain evidence="2 3">BEG34</strain>
    </source>
</reference>
<evidence type="ECO:0000313" key="2">
    <source>
        <dbReference type="EMBL" id="KAF0550246.1"/>
    </source>
</evidence>
<name>A0A8H4B0B7_GIGMA</name>
<keyword evidence="3" id="KW-1185">Reference proteome</keyword>
<dbReference type="Pfam" id="PF12937">
    <property type="entry name" value="F-box-like"/>
    <property type="match status" value="1"/>
</dbReference>
<proteinExistence type="predicted"/>
<dbReference type="OrthoDB" id="2408766at2759"/>
<comment type="caution">
    <text evidence="2">The sequence shown here is derived from an EMBL/GenBank/DDBJ whole genome shotgun (WGS) entry which is preliminary data.</text>
</comment>
<protein>
    <submittedName>
        <fullName evidence="2">F-box domain-containing protein</fullName>
    </submittedName>
</protein>